<dbReference type="CDD" id="cd00082">
    <property type="entry name" value="HisKA"/>
    <property type="match status" value="1"/>
</dbReference>
<dbReference type="InterPro" id="IPR035965">
    <property type="entry name" value="PAS-like_dom_sf"/>
</dbReference>
<dbReference type="Gene3D" id="3.30.450.40">
    <property type="match status" value="1"/>
</dbReference>
<dbReference type="EMBL" id="JANUAU010000014">
    <property type="protein sequence ID" value="MCS3679236.1"/>
    <property type="molecule type" value="Genomic_DNA"/>
</dbReference>
<dbReference type="InterPro" id="IPR003594">
    <property type="entry name" value="HATPase_dom"/>
</dbReference>
<dbReference type="InterPro" id="IPR003661">
    <property type="entry name" value="HisK_dim/P_dom"/>
</dbReference>
<feature type="transmembrane region" description="Helical" evidence="6">
    <location>
        <begin position="29"/>
        <end position="48"/>
    </location>
</feature>
<gene>
    <name evidence="8" type="ORF">GGP71_003185</name>
</gene>
<comment type="caution">
    <text evidence="8">The sequence shown here is derived from an EMBL/GenBank/DDBJ whole genome shotgun (WGS) entry which is preliminary data.</text>
</comment>
<dbReference type="InterPro" id="IPR029016">
    <property type="entry name" value="GAF-like_dom_sf"/>
</dbReference>
<evidence type="ECO:0000313" key="9">
    <source>
        <dbReference type="Proteomes" id="UP001155027"/>
    </source>
</evidence>
<dbReference type="InterPro" id="IPR036890">
    <property type="entry name" value="HATPase_C_sf"/>
</dbReference>
<keyword evidence="6" id="KW-0472">Membrane</keyword>
<dbReference type="InterPro" id="IPR003018">
    <property type="entry name" value="GAF"/>
</dbReference>
<dbReference type="InterPro" id="IPR005467">
    <property type="entry name" value="His_kinase_dom"/>
</dbReference>
<proteinExistence type="predicted"/>
<dbReference type="InterPro" id="IPR036097">
    <property type="entry name" value="HisK_dim/P_sf"/>
</dbReference>
<comment type="catalytic activity">
    <reaction evidence="1">
        <text>ATP + protein L-histidine = ADP + protein N-phospho-L-histidine.</text>
        <dbReference type="EC" id="2.7.13.3"/>
    </reaction>
</comment>
<dbReference type="SUPFAM" id="SSF55785">
    <property type="entry name" value="PYP-like sensor domain (PAS domain)"/>
    <property type="match status" value="1"/>
</dbReference>
<dbReference type="PANTHER" id="PTHR43711">
    <property type="entry name" value="TWO-COMPONENT HISTIDINE KINASE"/>
    <property type="match status" value="1"/>
</dbReference>
<accession>A0A9X2Q9M6</accession>
<dbReference type="Gene3D" id="3.30.565.10">
    <property type="entry name" value="Histidine kinase-like ATPase, C-terminal domain"/>
    <property type="match status" value="1"/>
</dbReference>
<evidence type="ECO:0000256" key="3">
    <source>
        <dbReference type="ARBA" id="ARBA00022679"/>
    </source>
</evidence>
<keyword evidence="3" id="KW-0808">Transferase</keyword>
<evidence type="ECO:0000256" key="2">
    <source>
        <dbReference type="ARBA" id="ARBA00012438"/>
    </source>
</evidence>
<dbReference type="RefSeq" id="WP_259081062.1">
    <property type="nucleotide sequence ID" value="NZ_JANUAU010000014.1"/>
</dbReference>
<dbReference type="Pfam" id="PF02518">
    <property type="entry name" value="HATPase_c"/>
    <property type="match status" value="1"/>
</dbReference>
<dbReference type="EC" id="2.7.13.3" evidence="2"/>
<feature type="transmembrane region" description="Helical" evidence="6">
    <location>
        <begin position="60"/>
        <end position="80"/>
    </location>
</feature>
<feature type="transmembrane region" description="Helical" evidence="6">
    <location>
        <begin position="139"/>
        <end position="157"/>
    </location>
</feature>
<dbReference type="SUPFAM" id="SSF47384">
    <property type="entry name" value="Homodimeric domain of signal transducing histidine kinase"/>
    <property type="match status" value="1"/>
</dbReference>
<dbReference type="Pfam" id="PF13185">
    <property type="entry name" value="GAF_2"/>
    <property type="match status" value="1"/>
</dbReference>
<sequence length="729" mass="79284">MSDLAWPPFSILRPEGEELSGEQQSDVQAYRLLGLLGAVVVPVFGVLLAAPDPQATDPMWARLGLSALLVGLVGASYASGAVRRRFAVWARGACYILMAWYCSVATLNGFAGSYDMGLVLLYGILPFAVAIGAPSMRPVWWFLGGGLLAGTAGAAFGPVRAAEALPTVGGLATVAFVEGVVIWSQLDARERLERQNDLFRRAQKLANIGAWEYEVSSGEVFWTRQVREIHGLPQGYEPTAEEAVAFYHPEDQPVIQGMIERAIEEEVPFDRELRLGGEALPVGHEQREGRWVRARGTPQIEAGEVTSVRGTFQDITERKAREHVLENEREALRSMYRITADREAGFEEKARRLIDLGREHLGLPYGFLTRIMDETQEIVFASGTHPLLQPGESCPLSRSYCRNTIQEERSLVVQDAVAEGWAGDPAHQTFELGAYVGAQIIVEGELYGTFCFAAEEPREQAFAGRERVFVELMAQWASYELGQRRAKAQLKRQNARLDSFAGLVAHDLRNPLNVATGRLRLAREERAPEETRSHLAAVDRSLGRMDEIIEDVLTLTWGGQDIGPEELSTHGLAAMAEASWDQVGTDQIGTDQVGTDQDGADKGSAEGATLQFGGACRLRCSAERVRRLLENLFRNAIEHGGDTVTVRVGALSDGFYVEDDGAGFSGDDPEAVFEAGYSSSDEGTGLGLSIVESIAKAHGWSLSATQSEVGGARFEVTGVDVEAVGSAHS</sequence>
<reference evidence="8" key="1">
    <citation type="submission" date="2022-08" db="EMBL/GenBank/DDBJ databases">
        <title>Genomic Encyclopedia of Type Strains, Phase V (KMG-V): Genome sequencing to study the core and pangenomes of soil and plant-associated prokaryotes.</title>
        <authorList>
            <person name="Whitman W."/>
        </authorList>
    </citation>
    <scope>NUCLEOTIDE SEQUENCE</scope>
    <source>
        <strain evidence="8">0</strain>
    </source>
</reference>
<dbReference type="Gene3D" id="1.10.287.130">
    <property type="match status" value="1"/>
</dbReference>
<evidence type="ECO:0000313" key="8">
    <source>
        <dbReference type="EMBL" id="MCS3679236.1"/>
    </source>
</evidence>
<dbReference type="AlphaFoldDB" id="A0A9X2Q9M6"/>
<dbReference type="SMART" id="SM00387">
    <property type="entry name" value="HATPase_c"/>
    <property type="match status" value="1"/>
</dbReference>
<evidence type="ECO:0000256" key="1">
    <source>
        <dbReference type="ARBA" id="ARBA00000085"/>
    </source>
</evidence>
<keyword evidence="4 8" id="KW-0418">Kinase</keyword>
<dbReference type="SUPFAM" id="SSF55874">
    <property type="entry name" value="ATPase domain of HSP90 chaperone/DNA topoisomerase II/histidine kinase"/>
    <property type="match status" value="1"/>
</dbReference>
<feature type="transmembrane region" description="Helical" evidence="6">
    <location>
        <begin position="86"/>
        <end position="107"/>
    </location>
</feature>
<dbReference type="Gene3D" id="2.10.70.100">
    <property type="match status" value="1"/>
</dbReference>
<protein>
    <recommendedName>
        <fullName evidence="2">histidine kinase</fullName>
        <ecNumber evidence="2">2.7.13.3</ecNumber>
    </recommendedName>
</protein>
<name>A0A9X2Q9M6_9BACT</name>
<dbReference type="PANTHER" id="PTHR43711:SF1">
    <property type="entry name" value="HISTIDINE KINASE 1"/>
    <property type="match status" value="1"/>
</dbReference>
<keyword evidence="6" id="KW-0812">Transmembrane</keyword>
<dbReference type="SMART" id="SM00388">
    <property type="entry name" value="HisKA"/>
    <property type="match status" value="1"/>
</dbReference>
<keyword evidence="6" id="KW-1133">Transmembrane helix</keyword>
<dbReference type="InterPro" id="IPR050736">
    <property type="entry name" value="Sensor_HK_Regulatory"/>
</dbReference>
<evidence type="ECO:0000259" key="7">
    <source>
        <dbReference type="PROSITE" id="PS50109"/>
    </source>
</evidence>
<dbReference type="Gene3D" id="3.30.450.20">
    <property type="entry name" value="PAS domain"/>
    <property type="match status" value="1"/>
</dbReference>
<dbReference type="SMART" id="SM00065">
    <property type="entry name" value="GAF"/>
    <property type="match status" value="1"/>
</dbReference>
<dbReference type="GO" id="GO:0000155">
    <property type="term" value="F:phosphorelay sensor kinase activity"/>
    <property type="evidence" value="ECO:0007669"/>
    <property type="project" value="InterPro"/>
</dbReference>
<feature type="domain" description="Histidine kinase" evidence="7">
    <location>
        <begin position="503"/>
        <end position="717"/>
    </location>
</feature>
<dbReference type="PROSITE" id="PS50109">
    <property type="entry name" value="HIS_KIN"/>
    <property type="match status" value="1"/>
</dbReference>
<organism evidence="8 9">
    <name type="scientific">Salinibacter ruber</name>
    <dbReference type="NCBI Taxonomy" id="146919"/>
    <lineage>
        <taxon>Bacteria</taxon>
        <taxon>Pseudomonadati</taxon>
        <taxon>Rhodothermota</taxon>
        <taxon>Rhodothermia</taxon>
        <taxon>Rhodothermales</taxon>
        <taxon>Salinibacteraceae</taxon>
        <taxon>Salinibacter</taxon>
    </lineage>
</organism>
<dbReference type="Pfam" id="PF00512">
    <property type="entry name" value="HisKA"/>
    <property type="match status" value="1"/>
</dbReference>
<dbReference type="SUPFAM" id="SSF55781">
    <property type="entry name" value="GAF domain-like"/>
    <property type="match status" value="1"/>
</dbReference>
<evidence type="ECO:0000256" key="5">
    <source>
        <dbReference type="ARBA" id="ARBA00023012"/>
    </source>
</evidence>
<feature type="transmembrane region" description="Helical" evidence="6">
    <location>
        <begin position="114"/>
        <end position="133"/>
    </location>
</feature>
<evidence type="ECO:0000256" key="6">
    <source>
        <dbReference type="SAM" id="Phobius"/>
    </source>
</evidence>
<evidence type="ECO:0000256" key="4">
    <source>
        <dbReference type="ARBA" id="ARBA00022777"/>
    </source>
</evidence>
<keyword evidence="5" id="KW-0902">Two-component regulatory system</keyword>
<dbReference type="Proteomes" id="UP001155027">
    <property type="component" value="Unassembled WGS sequence"/>
</dbReference>